<accession>A0ABU3LJU7</accession>
<protein>
    <submittedName>
        <fullName evidence="1">SprB repeat-containing protein</fullName>
    </submittedName>
</protein>
<sequence length="115" mass="12072">PYTITEPTALGLTANISDYNGFQISGFGLSDGSIDITVTGGVAPYTYAWVASNGGVIPVGQQTQEDLTGLVAGDYQVTIMDANGCMIVQQWTLNEPADLLISEVLASHQNVLCFG</sequence>
<dbReference type="Gene3D" id="2.60.40.740">
    <property type="match status" value="1"/>
</dbReference>
<feature type="non-terminal residue" evidence="1">
    <location>
        <position position="1"/>
    </location>
</feature>
<keyword evidence="2" id="KW-1185">Reference proteome</keyword>
<organism evidence="1 2">
    <name type="scientific">Asprobacillus argus</name>
    <dbReference type="NCBI Taxonomy" id="3076534"/>
    <lineage>
        <taxon>Bacteria</taxon>
        <taxon>Pseudomonadati</taxon>
        <taxon>Bacteroidota</taxon>
        <taxon>Flavobacteriia</taxon>
        <taxon>Flavobacteriales</taxon>
        <taxon>Flavobacteriaceae</taxon>
        <taxon>Asprobacillus</taxon>
    </lineage>
</organism>
<dbReference type="Pfam" id="PF13573">
    <property type="entry name" value="SprB"/>
    <property type="match status" value="1"/>
</dbReference>
<proteinExistence type="predicted"/>
<dbReference type="EMBL" id="JAVTTO010000015">
    <property type="protein sequence ID" value="MDT7833566.1"/>
    <property type="molecule type" value="Genomic_DNA"/>
</dbReference>
<dbReference type="InterPro" id="IPR025667">
    <property type="entry name" value="SprB_repeat"/>
</dbReference>
<evidence type="ECO:0000313" key="2">
    <source>
        <dbReference type="Proteomes" id="UP001257277"/>
    </source>
</evidence>
<dbReference type="RefSeq" id="WP_349242816.1">
    <property type="nucleotide sequence ID" value="NZ_JAVTTO010000015.1"/>
</dbReference>
<evidence type="ECO:0000313" key="1">
    <source>
        <dbReference type="EMBL" id="MDT7833566.1"/>
    </source>
</evidence>
<name>A0ABU3LJU7_9FLAO</name>
<feature type="non-terminal residue" evidence="1">
    <location>
        <position position="115"/>
    </location>
</feature>
<gene>
    <name evidence="1" type="ORF">RQM59_14385</name>
</gene>
<reference evidence="1 2" key="1">
    <citation type="submission" date="2023-09" db="EMBL/GenBank/DDBJ databases">
        <title>Novel taxa isolated from Blanes Bay.</title>
        <authorList>
            <person name="Rey-Velasco X."/>
            <person name="Lucena T."/>
        </authorList>
    </citation>
    <scope>NUCLEOTIDE SEQUENCE [LARGE SCALE GENOMIC DNA]</scope>
    <source>
        <strain evidence="1 2">S356</strain>
    </source>
</reference>
<comment type="caution">
    <text evidence="1">The sequence shown here is derived from an EMBL/GenBank/DDBJ whole genome shotgun (WGS) entry which is preliminary data.</text>
</comment>
<dbReference type="Proteomes" id="UP001257277">
    <property type="component" value="Unassembled WGS sequence"/>
</dbReference>